<keyword evidence="3" id="KW-1185">Reference proteome</keyword>
<evidence type="ECO:0000313" key="3">
    <source>
        <dbReference type="Proteomes" id="UP000807469"/>
    </source>
</evidence>
<accession>A0A9P5YK99</accession>
<evidence type="ECO:0000256" key="1">
    <source>
        <dbReference type="SAM" id="MobiDB-lite"/>
    </source>
</evidence>
<protein>
    <submittedName>
        <fullName evidence="2">Uncharacterized protein</fullName>
    </submittedName>
</protein>
<comment type="caution">
    <text evidence="2">The sequence shown here is derived from an EMBL/GenBank/DDBJ whole genome shotgun (WGS) entry which is preliminary data.</text>
</comment>
<feature type="region of interest" description="Disordered" evidence="1">
    <location>
        <begin position="134"/>
        <end position="203"/>
    </location>
</feature>
<feature type="compositionally biased region" description="Polar residues" evidence="1">
    <location>
        <begin position="134"/>
        <end position="148"/>
    </location>
</feature>
<dbReference type="Proteomes" id="UP000807469">
    <property type="component" value="Unassembled WGS sequence"/>
</dbReference>
<feature type="region of interest" description="Disordered" evidence="1">
    <location>
        <begin position="1"/>
        <end position="32"/>
    </location>
</feature>
<evidence type="ECO:0000313" key="2">
    <source>
        <dbReference type="EMBL" id="KAF9470839.1"/>
    </source>
</evidence>
<feature type="compositionally biased region" description="Low complexity" evidence="1">
    <location>
        <begin position="175"/>
        <end position="201"/>
    </location>
</feature>
<sequence length="303" mass="32983">MTTPDSSTSAFASPTGPPTTSTAPVPQTCRAHPRRCVRRARTAHRALNHRWDLPASPMYGYAAQGKAREKSRGSCESYYNLIRGYKVWTTKPSKAPLTPFILQPSQQYHALPRYTYGADLQADYTLFLLSPTPKSSSLNVPSSTSRPSTAKHNHNASRAQSLSPGDPVVFPSPRPSTTSPHPSSASTSRPSPSSTSSVLPPFIDTLPHLQSHIHLQARRDHLPSSKVNEAMHIHRHSHSREGSAVSLDASLATSSSSLVASTRSTTTNAGRLGGRGYPSAEIYSVMERMRRGVRWGEEGGHWL</sequence>
<dbReference type="AlphaFoldDB" id="A0A9P5YK99"/>
<proteinExistence type="predicted"/>
<feature type="compositionally biased region" description="Low complexity" evidence="1">
    <location>
        <begin position="1"/>
        <end position="30"/>
    </location>
</feature>
<gene>
    <name evidence="2" type="ORF">BDN70DRAFT_642905</name>
</gene>
<name>A0A9P5YK99_9AGAR</name>
<reference evidence="2" key="1">
    <citation type="submission" date="2020-11" db="EMBL/GenBank/DDBJ databases">
        <authorList>
            <consortium name="DOE Joint Genome Institute"/>
            <person name="Ahrendt S."/>
            <person name="Riley R."/>
            <person name="Andreopoulos W."/>
            <person name="Labutti K."/>
            <person name="Pangilinan J."/>
            <person name="Ruiz-Duenas F.J."/>
            <person name="Barrasa J.M."/>
            <person name="Sanchez-Garcia M."/>
            <person name="Camarero S."/>
            <person name="Miyauchi S."/>
            <person name="Serrano A."/>
            <person name="Linde D."/>
            <person name="Babiker R."/>
            <person name="Drula E."/>
            <person name="Ayuso-Fernandez I."/>
            <person name="Pacheco R."/>
            <person name="Padilla G."/>
            <person name="Ferreira P."/>
            <person name="Barriuso J."/>
            <person name="Kellner H."/>
            <person name="Castanera R."/>
            <person name="Alfaro M."/>
            <person name="Ramirez L."/>
            <person name="Pisabarro A.G."/>
            <person name="Kuo A."/>
            <person name="Tritt A."/>
            <person name="Lipzen A."/>
            <person name="He G."/>
            <person name="Yan M."/>
            <person name="Ng V."/>
            <person name="Cullen D."/>
            <person name="Martin F."/>
            <person name="Rosso M.-N."/>
            <person name="Henrissat B."/>
            <person name="Hibbett D."/>
            <person name="Martinez A.T."/>
            <person name="Grigoriev I.V."/>
        </authorList>
    </citation>
    <scope>NUCLEOTIDE SEQUENCE</scope>
    <source>
        <strain evidence="2">CIRM-BRFM 674</strain>
    </source>
</reference>
<organism evidence="2 3">
    <name type="scientific">Pholiota conissans</name>
    <dbReference type="NCBI Taxonomy" id="109636"/>
    <lineage>
        <taxon>Eukaryota</taxon>
        <taxon>Fungi</taxon>
        <taxon>Dikarya</taxon>
        <taxon>Basidiomycota</taxon>
        <taxon>Agaricomycotina</taxon>
        <taxon>Agaricomycetes</taxon>
        <taxon>Agaricomycetidae</taxon>
        <taxon>Agaricales</taxon>
        <taxon>Agaricineae</taxon>
        <taxon>Strophariaceae</taxon>
        <taxon>Pholiota</taxon>
    </lineage>
</organism>
<dbReference type="EMBL" id="MU155833">
    <property type="protein sequence ID" value="KAF9470839.1"/>
    <property type="molecule type" value="Genomic_DNA"/>
</dbReference>